<evidence type="ECO:0000259" key="1">
    <source>
        <dbReference type="Pfam" id="PF00534"/>
    </source>
</evidence>
<evidence type="ECO:0000259" key="2">
    <source>
        <dbReference type="Pfam" id="PF13439"/>
    </source>
</evidence>
<dbReference type="Pfam" id="PF13439">
    <property type="entry name" value="Glyco_transf_4"/>
    <property type="match status" value="1"/>
</dbReference>
<sequence length="362" mass="38662">MKIAVTGLRGIPGVMGGVETHCEEMLPRVKHIAPDAEIMVFARAPYMRESRYAYRGIDVIAVPSPKSVSLEAIVSTFNAILAARRAGADIVHIHAIGPALLAPMARILGLRVIVTHHGEDYNRAKWGRFARTMLKLGERFGTGWAHQVIAVSPSLAARLRAKFPGAASRITYIPNGAPELPVGATGTLARLGVAPQGYLLAVGRLVPEKGLHDLIDAHALAGDPRKIVIAGGADHASPYSRALLERASESVIFAGLQDRANLRALYENAALFVMPSYHEGLPIAALEAASCATPMLLSDIQPNRDLGLPVAHYFPVGDVKALAVALGRSADEFAVDAASLRRRFDWEAIARSTSEVYRAAAA</sequence>
<proteinExistence type="predicted"/>
<dbReference type="SUPFAM" id="SSF53756">
    <property type="entry name" value="UDP-Glycosyltransferase/glycogen phosphorylase"/>
    <property type="match status" value="1"/>
</dbReference>
<comment type="caution">
    <text evidence="3">The sequence shown here is derived from an EMBL/GenBank/DDBJ whole genome shotgun (WGS) entry which is preliminary data.</text>
</comment>
<protein>
    <submittedName>
        <fullName evidence="3">Glycosyltransferase</fullName>
    </submittedName>
</protein>
<feature type="domain" description="Glycosyl transferase family 1" evidence="1">
    <location>
        <begin position="198"/>
        <end position="305"/>
    </location>
</feature>
<dbReference type="RefSeq" id="WP_119764828.1">
    <property type="nucleotide sequence ID" value="NZ_QYUM01000004.1"/>
</dbReference>
<dbReference type="InterPro" id="IPR001296">
    <property type="entry name" value="Glyco_trans_1"/>
</dbReference>
<accession>A0A418W6U7</accession>
<gene>
    <name evidence="3" type="ORF">D3876_17945</name>
</gene>
<name>A0A418W6U7_9SPHN</name>
<evidence type="ECO:0000313" key="3">
    <source>
        <dbReference type="EMBL" id="RJF85763.1"/>
    </source>
</evidence>
<organism evidence="3 4">
    <name type="scientific">Sphingomonas cavernae</name>
    <dbReference type="NCBI Taxonomy" id="2320861"/>
    <lineage>
        <taxon>Bacteria</taxon>
        <taxon>Pseudomonadati</taxon>
        <taxon>Pseudomonadota</taxon>
        <taxon>Alphaproteobacteria</taxon>
        <taxon>Sphingomonadales</taxon>
        <taxon>Sphingomonadaceae</taxon>
        <taxon>Sphingomonas</taxon>
    </lineage>
</organism>
<evidence type="ECO:0000313" key="4">
    <source>
        <dbReference type="Proteomes" id="UP000286100"/>
    </source>
</evidence>
<dbReference type="Gene3D" id="3.40.50.2000">
    <property type="entry name" value="Glycogen Phosphorylase B"/>
    <property type="match status" value="2"/>
</dbReference>
<dbReference type="EMBL" id="QYUM01000004">
    <property type="protein sequence ID" value="RJF85763.1"/>
    <property type="molecule type" value="Genomic_DNA"/>
</dbReference>
<dbReference type="CDD" id="cd03801">
    <property type="entry name" value="GT4_PimA-like"/>
    <property type="match status" value="1"/>
</dbReference>
<dbReference type="PANTHER" id="PTHR45947:SF3">
    <property type="entry name" value="SULFOQUINOVOSYL TRANSFERASE SQD2"/>
    <property type="match status" value="1"/>
</dbReference>
<dbReference type="GO" id="GO:0016757">
    <property type="term" value="F:glycosyltransferase activity"/>
    <property type="evidence" value="ECO:0007669"/>
    <property type="project" value="InterPro"/>
</dbReference>
<dbReference type="PANTHER" id="PTHR45947">
    <property type="entry name" value="SULFOQUINOVOSYL TRANSFERASE SQD2"/>
    <property type="match status" value="1"/>
</dbReference>
<dbReference type="Pfam" id="PF00534">
    <property type="entry name" value="Glycos_transf_1"/>
    <property type="match status" value="1"/>
</dbReference>
<dbReference type="Proteomes" id="UP000286100">
    <property type="component" value="Unassembled WGS sequence"/>
</dbReference>
<feature type="domain" description="Glycosyltransferase subfamily 4-like N-terminal" evidence="2">
    <location>
        <begin position="15"/>
        <end position="176"/>
    </location>
</feature>
<dbReference type="AlphaFoldDB" id="A0A418W6U7"/>
<dbReference type="InterPro" id="IPR028098">
    <property type="entry name" value="Glyco_trans_4-like_N"/>
</dbReference>
<keyword evidence="3" id="KW-0808">Transferase</keyword>
<dbReference type="InterPro" id="IPR050194">
    <property type="entry name" value="Glycosyltransferase_grp1"/>
</dbReference>
<reference evidence="3 4" key="1">
    <citation type="submission" date="2018-09" db="EMBL/GenBank/DDBJ databases">
        <authorList>
            <person name="Zhu H."/>
        </authorList>
    </citation>
    <scope>NUCLEOTIDE SEQUENCE [LARGE SCALE GENOMIC DNA]</scope>
    <source>
        <strain evidence="3 4">K2R01-6</strain>
    </source>
</reference>
<keyword evidence="4" id="KW-1185">Reference proteome</keyword>
<dbReference type="OrthoDB" id="9790710at2"/>